<accession>A0ACC3C0J1</accession>
<protein>
    <submittedName>
        <fullName evidence="1">Uncharacterized protein</fullName>
    </submittedName>
</protein>
<proteinExistence type="predicted"/>
<dbReference type="EMBL" id="CM020619">
    <property type="protein sequence ID" value="KAK1863469.1"/>
    <property type="molecule type" value="Genomic_DNA"/>
</dbReference>
<sequence>MRLPWTPPRAEAALTRRRGPRRVAAMAFASVAGTIGSGFFGGMPQLLGHHGACSFTPVFPKTPRRRARQLAFVPVSVGGQRRPPLVARAIPAPQDEALQPRRGDGLQFKWTCTSSTRKYHLANYLCAASARVNPVLWNFGNEALSKEWTLCKLCEAQQRRASRETASLVVSEELQSVDEATSEALVVREAPVYKTAWAGDSRTAGGAVNVVDPLQFSANGALRVLREEGWFVNGPTDPAAPFPPVPRPPLGLHVSRVVQMSELWRWLATTWGDIRTVYSITALSGGGKSSFLGDVAKCKDDLPVKEPDYVPGRVCRPLEVVKAAHDMNDPTMRTYRYRTWGEVVDFANRTVVFGISFNSDMGFSDQDARLAQREGAELFPLLCRIIYSEHCDHHRVPWATFLAKFEEKQFGAGGDVDVGVVRDEVVQILRNKRGNPDAPSLLLVDELGKVGDAFELYKGALYGYCSSVPSFRLLFSAMEVAFLDLLRAPVEVVNEYTFRRKGSPTLVSTATIVPLLPEEELVAALVERVFDPGMLIFSRDGRAVQAEEAARSLAAICGGIGRYLSCALEALLRGAQGCAVCQLLQGASSSKPKGMGPGSAAFIIANNPTVQAVLITGIEVEATSLAVVDHKGRPVMWEKLISNGEFGATADARDVFRDIAVPTLAIIAATNHHKMLAILTGTSVRAQTTGSRQPEPCCMAALTSLMVGLGTGGTPHEAAELYHYWWEVAASRARQLLYSLSGPITGPMTAAAKFASMPLRELYPDSLPVRIFGGPCCDGVSVDASRARVNTFLPREFETTIEDLVNTTAPEELLDNVWRSPAGYIGVDCMVFYICIQGVAGGPRAGELVCVAVNNKDSSPWASTSVELDNAVSSYESLEMSFGDKWGEWADRVAFVVVANRDTMTKYDEFRSSLAASRTLVCLRQDMRKMYGGGLYNLYASWPILFGGYKATDAIDLESS</sequence>
<keyword evidence="2" id="KW-1185">Reference proteome</keyword>
<dbReference type="Proteomes" id="UP000798662">
    <property type="component" value="Chromosome 2"/>
</dbReference>
<evidence type="ECO:0000313" key="1">
    <source>
        <dbReference type="EMBL" id="KAK1863469.1"/>
    </source>
</evidence>
<gene>
    <name evidence="1" type="ORF">I4F81_006024</name>
</gene>
<evidence type="ECO:0000313" key="2">
    <source>
        <dbReference type="Proteomes" id="UP000798662"/>
    </source>
</evidence>
<name>A0ACC3C0J1_PYRYE</name>
<comment type="caution">
    <text evidence="1">The sequence shown here is derived from an EMBL/GenBank/DDBJ whole genome shotgun (WGS) entry which is preliminary data.</text>
</comment>
<organism evidence="1 2">
    <name type="scientific">Pyropia yezoensis</name>
    <name type="common">Susabi-nori</name>
    <name type="synonym">Porphyra yezoensis</name>
    <dbReference type="NCBI Taxonomy" id="2788"/>
    <lineage>
        <taxon>Eukaryota</taxon>
        <taxon>Rhodophyta</taxon>
        <taxon>Bangiophyceae</taxon>
        <taxon>Bangiales</taxon>
        <taxon>Bangiaceae</taxon>
        <taxon>Pyropia</taxon>
    </lineage>
</organism>
<reference evidence="1" key="1">
    <citation type="submission" date="2019-11" db="EMBL/GenBank/DDBJ databases">
        <title>Nori genome reveals adaptations in red seaweeds to the harsh intertidal environment.</title>
        <authorList>
            <person name="Wang D."/>
            <person name="Mao Y."/>
        </authorList>
    </citation>
    <scope>NUCLEOTIDE SEQUENCE</scope>
    <source>
        <tissue evidence="1">Gametophyte</tissue>
    </source>
</reference>